<dbReference type="AlphaFoldDB" id="A0A0D7E2J7"/>
<keyword evidence="2" id="KW-0535">Nitrogen fixation</keyword>
<comment type="caution">
    <text evidence="3">The sequence shown here is derived from an EMBL/GenBank/DDBJ whole genome shotgun (WGS) entry which is preliminary data.</text>
</comment>
<dbReference type="PATRIC" id="fig|1076.23.peg.1828"/>
<sequence>MMEPAQPKFRWGQRVRAFVDLFNDGSFPEQPEGALLASVGDAGEIVQVGMHVESNRPVYLVEFAPDRVVGCLEEEIAPI</sequence>
<reference evidence="3 4" key="1">
    <citation type="submission" date="2014-11" db="EMBL/GenBank/DDBJ databases">
        <title>Genomics and ecophysiology of heterotrophic nitrogen fixing bacteria isolated from estuarine surface water.</title>
        <authorList>
            <person name="Bentzon-Tilia M."/>
            <person name="Severin I."/>
            <person name="Hansen L.H."/>
            <person name="Riemann L."/>
        </authorList>
    </citation>
    <scope>NUCLEOTIDE SEQUENCE [LARGE SCALE GENOMIC DNA]</scope>
    <source>
        <strain evidence="3 4">BAL398</strain>
    </source>
</reference>
<gene>
    <name evidence="3" type="ORF">OO17_26480</name>
</gene>
<dbReference type="GO" id="GO:0009399">
    <property type="term" value="P:nitrogen fixation"/>
    <property type="evidence" value="ECO:0007669"/>
    <property type="project" value="InterPro"/>
</dbReference>
<evidence type="ECO:0000313" key="3">
    <source>
        <dbReference type="EMBL" id="KIZ34680.1"/>
    </source>
</evidence>
<proteinExistence type="inferred from homology"/>
<dbReference type="Proteomes" id="UP000032515">
    <property type="component" value="Unassembled WGS sequence"/>
</dbReference>
<protein>
    <submittedName>
        <fullName evidence="3">NifZ family protein</fullName>
    </submittedName>
</protein>
<comment type="similarity">
    <text evidence="1">Belongs to the NifZ family.</text>
</comment>
<dbReference type="OrthoDB" id="5297316at2"/>
<evidence type="ECO:0000313" key="4">
    <source>
        <dbReference type="Proteomes" id="UP000032515"/>
    </source>
</evidence>
<accession>A0A0D7E2J7</accession>
<dbReference type="InterPro" id="IPR007415">
    <property type="entry name" value="Nitrogenase_MoFe_mat_NifZ"/>
</dbReference>
<dbReference type="Pfam" id="PF04319">
    <property type="entry name" value="NifZ"/>
    <property type="match status" value="1"/>
</dbReference>
<dbReference type="RefSeq" id="WP_044417566.1">
    <property type="nucleotide sequence ID" value="NZ_JXXE01000661.1"/>
</dbReference>
<dbReference type="EMBL" id="JXXE01000661">
    <property type="protein sequence ID" value="KIZ34680.1"/>
    <property type="molecule type" value="Genomic_DNA"/>
</dbReference>
<evidence type="ECO:0000256" key="2">
    <source>
        <dbReference type="ARBA" id="ARBA00023231"/>
    </source>
</evidence>
<name>A0A0D7E2J7_RHOPL</name>
<evidence type="ECO:0000256" key="1">
    <source>
        <dbReference type="ARBA" id="ARBA00008027"/>
    </source>
</evidence>
<organism evidence="3 4">
    <name type="scientific">Rhodopseudomonas palustris</name>
    <dbReference type="NCBI Taxonomy" id="1076"/>
    <lineage>
        <taxon>Bacteria</taxon>
        <taxon>Pseudomonadati</taxon>
        <taxon>Pseudomonadota</taxon>
        <taxon>Alphaproteobacteria</taxon>
        <taxon>Hyphomicrobiales</taxon>
        <taxon>Nitrobacteraceae</taxon>
        <taxon>Rhodopseudomonas</taxon>
    </lineage>
</organism>